<feature type="region of interest" description="Disordered" evidence="1">
    <location>
        <begin position="1"/>
        <end position="25"/>
    </location>
</feature>
<reference evidence="2" key="2">
    <citation type="submission" date="2023-06" db="EMBL/GenBank/DDBJ databases">
        <authorList>
            <consortium name="Lawrence Berkeley National Laboratory"/>
            <person name="Haridas S."/>
            <person name="Hensen N."/>
            <person name="Bonometti L."/>
            <person name="Westerberg I."/>
            <person name="Brannstrom I.O."/>
            <person name="Guillou S."/>
            <person name="Cros-Aarteil S."/>
            <person name="Calhoun S."/>
            <person name="Kuo A."/>
            <person name="Mondo S."/>
            <person name="Pangilinan J."/>
            <person name="Riley R."/>
            <person name="Labutti K."/>
            <person name="Andreopoulos B."/>
            <person name="Lipzen A."/>
            <person name="Chen C."/>
            <person name="Yanf M."/>
            <person name="Daum C."/>
            <person name="Ng V."/>
            <person name="Clum A."/>
            <person name="Steindorff A."/>
            <person name="Ohm R."/>
            <person name="Martin F."/>
            <person name="Silar P."/>
            <person name="Natvig D."/>
            <person name="Lalanne C."/>
            <person name="Gautier V."/>
            <person name="Ament-Velasquez S.L."/>
            <person name="Kruys A."/>
            <person name="Hutchinson M.I."/>
            <person name="Powell A.J."/>
            <person name="Barry K."/>
            <person name="Miller A.N."/>
            <person name="Grigoriev I.V."/>
            <person name="Debuchy R."/>
            <person name="Gladieux P."/>
            <person name="Thoren M.H."/>
            <person name="Johannesson H."/>
        </authorList>
    </citation>
    <scope>NUCLEOTIDE SEQUENCE</scope>
    <source>
        <strain evidence="2">CBS 958.72</strain>
    </source>
</reference>
<evidence type="ECO:0000313" key="2">
    <source>
        <dbReference type="EMBL" id="KAK3369376.1"/>
    </source>
</evidence>
<comment type="caution">
    <text evidence="2">The sequence shown here is derived from an EMBL/GenBank/DDBJ whole genome shotgun (WGS) entry which is preliminary data.</text>
</comment>
<keyword evidence="3" id="KW-1185">Reference proteome</keyword>
<name>A0AAE0K4N8_9PEZI</name>
<accession>A0AAE0K4N8</accession>
<dbReference type="EMBL" id="JAULSN010000006">
    <property type="protein sequence ID" value="KAK3369376.1"/>
    <property type="molecule type" value="Genomic_DNA"/>
</dbReference>
<evidence type="ECO:0000313" key="3">
    <source>
        <dbReference type="Proteomes" id="UP001287356"/>
    </source>
</evidence>
<organism evidence="2 3">
    <name type="scientific">Lasiosphaeria ovina</name>
    <dbReference type="NCBI Taxonomy" id="92902"/>
    <lineage>
        <taxon>Eukaryota</taxon>
        <taxon>Fungi</taxon>
        <taxon>Dikarya</taxon>
        <taxon>Ascomycota</taxon>
        <taxon>Pezizomycotina</taxon>
        <taxon>Sordariomycetes</taxon>
        <taxon>Sordariomycetidae</taxon>
        <taxon>Sordariales</taxon>
        <taxon>Lasiosphaeriaceae</taxon>
        <taxon>Lasiosphaeria</taxon>
    </lineage>
</organism>
<reference evidence="2" key="1">
    <citation type="journal article" date="2023" name="Mol. Phylogenet. Evol.">
        <title>Genome-scale phylogeny and comparative genomics of the fungal order Sordariales.</title>
        <authorList>
            <person name="Hensen N."/>
            <person name="Bonometti L."/>
            <person name="Westerberg I."/>
            <person name="Brannstrom I.O."/>
            <person name="Guillou S."/>
            <person name="Cros-Aarteil S."/>
            <person name="Calhoun S."/>
            <person name="Haridas S."/>
            <person name="Kuo A."/>
            <person name="Mondo S."/>
            <person name="Pangilinan J."/>
            <person name="Riley R."/>
            <person name="LaButti K."/>
            <person name="Andreopoulos B."/>
            <person name="Lipzen A."/>
            <person name="Chen C."/>
            <person name="Yan M."/>
            <person name="Daum C."/>
            <person name="Ng V."/>
            <person name="Clum A."/>
            <person name="Steindorff A."/>
            <person name="Ohm R.A."/>
            <person name="Martin F."/>
            <person name="Silar P."/>
            <person name="Natvig D.O."/>
            <person name="Lalanne C."/>
            <person name="Gautier V."/>
            <person name="Ament-Velasquez S.L."/>
            <person name="Kruys A."/>
            <person name="Hutchinson M.I."/>
            <person name="Powell A.J."/>
            <person name="Barry K."/>
            <person name="Miller A.N."/>
            <person name="Grigoriev I.V."/>
            <person name="Debuchy R."/>
            <person name="Gladieux P."/>
            <person name="Hiltunen Thoren M."/>
            <person name="Johannesson H."/>
        </authorList>
    </citation>
    <scope>NUCLEOTIDE SEQUENCE</scope>
    <source>
        <strain evidence="2">CBS 958.72</strain>
    </source>
</reference>
<dbReference type="AlphaFoldDB" id="A0AAE0K4N8"/>
<dbReference type="Proteomes" id="UP001287356">
    <property type="component" value="Unassembled WGS sequence"/>
</dbReference>
<protein>
    <submittedName>
        <fullName evidence="2">Uncharacterized protein</fullName>
    </submittedName>
</protein>
<gene>
    <name evidence="2" type="ORF">B0T24DRAFT_681394</name>
</gene>
<sequence length="87" mass="9460">MSTLGHEAAEGSTAAASDSLTQQQSAETTIIAATTRIHAAPVSEAQMFQVLRAAFEEGDFEVELHNDVYIITTPRKLTEEELKNIRA</sequence>
<proteinExistence type="predicted"/>
<evidence type="ECO:0000256" key="1">
    <source>
        <dbReference type="SAM" id="MobiDB-lite"/>
    </source>
</evidence>